<gene>
    <name evidence="1" type="ORF">D5086_021633</name>
</gene>
<dbReference type="Proteomes" id="UP000309997">
    <property type="component" value="Unassembled WGS sequence"/>
</dbReference>
<comment type="caution">
    <text evidence="1">The sequence shown here is derived from an EMBL/GenBank/DDBJ whole genome shotgun (WGS) entry which is preliminary data.</text>
</comment>
<accession>A0ACC4BCP8</accession>
<evidence type="ECO:0000313" key="2">
    <source>
        <dbReference type="Proteomes" id="UP000309997"/>
    </source>
</evidence>
<keyword evidence="2" id="KW-1185">Reference proteome</keyword>
<sequence length="98" mass="11278">MHLICKNWQADFKCSLLKQLFLALPTVVKFTNPLEGEVHDVSYHLGTSIKDFDGCKALQEKTCSKKKLQTSYSTNCKTDLAQRKQVGKEYIPLEQIKW</sequence>
<protein>
    <submittedName>
        <fullName evidence="1">Uncharacterized protein</fullName>
    </submittedName>
</protein>
<organism evidence="1 2">
    <name type="scientific">Populus alba</name>
    <name type="common">White poplar</name>
    <dbReference type="NCBI Taxonomy" id="43335"/>
    <lineage>
        <taxon>Eukaryota</taxon>
        <taxon>Viridiplantae</taxon>
        <taxon>Streptophyta</taxon>
        <taxon>Embryophyta</taxon>
        <taxon>Tracheophyta</taxon>
        <taxon>Spermatophyta</taxon>
        <taxon>Magnoliopsida</taxon>
        <taxon>eudicotyledons</taxon>
        <taxon>Gunneridae</taxon>
        <taxon>Pentapetalae</taxon>
        <taxon>rosids</taxon>
        <taxon>fabids</taxon>
        <taxon>Malpighiales</taxon>
        <taxon>Salicaceae</taxon>
        <taxon>Saliceae</taxon>
        <taxon>Populus</taxon>
    </lineage>
</organism>
<reference evidence="1 2" key="1">
    <citation type="journal article" date="2024" name="Plant Biotechnol. J.">
        <title>Genome and CRISPR/Cas9 system of a widespread forest tree (Populus alba) in the world.</title>
        <authorList>
            <person name="Liu Y.J."/>
            <person name="Jiang P.F."/>
            <person name="Han X.M."/>
            <person name="Li X.Y."/>
            <person name="Wang H.M."/>
            <person name="Wang Y.J."/>
            <person name="Wang X.X."/>
            <person name="Zeng Q.Y."/>
        </authorList>
    </citation>
    <scope>NUCLEOTIDE SEQUENCE [LARGE SCALE GENOMIC DNA]</scope>
    <source>
        <strain evidence="2">cv. PAL-ZL1</strain>
    </source>
</reference>
<evidence type="ECO:0000313" key="1">
    <source>
        <dbReference type="EMBL" id="KAL3576350.1"/>
    </source>
</evidence>
<name>A0ACC4BCP8_POPAL</name>
<dbReference type="EMBL" id="RCHU02000011">
    <property type="protein sequence ID" value="KAL3576350.1"/>
    <property type="molecule type" value="Genomic_DNA"/>
</dbReference>
<proteinExistence type="predicted"/>